<organism evidence="1">
    <name type="scientific">marine sediment metagenome</name>
    <dbReference type="NCBI Taxonomy" id="412755"/>
    <lineage>
        <taxon>unclassified sequences</taxon>
        <taxon>metagenomes</taxon>
        <taxon>ecological metagenomes</taxon>
    </lineage>
</organism>
<comment type="caution">
    <text evidence="1">The sequence shown here is derived from an EMBL/GenBank/DDBJ whole genome shotgun (WGS) entry which is preliminary data.</text>
</comment>
<proteinExistence type="predicted"/>
<evidence type="ECO:0000313" key="1">
    <source>
        <dbReference type="EMBL" id="GAI98327.1"/>
    </source>
</evidence>
<dbReference type="EMBL" id="BARW01024996">
    <property type="protein sequence ID" value="GAI98327.1"/>
    <property type="molecule type" value="Genomic_DNA"/>
</dbReference>
<sequence>MEKKSFLKGITVIILVGVLLGASGVFAESFDLSDDVTEIIEDFVEQKGIEEENITSIEKVDFNDLPDAINIENIDDTNLAIYEIDYEGSERPVYVITVS</sequence>
<feature type="non-terminal residue" evidence="1">
    <location>
        <position position="99"/>
    </location>
</feature>
<accession>X1SZ27</accession>
<protein>
    <submittedName>
        <fullName evidence="1">Uncharacterized protein</fullName>
    </submittedName>
</protein>
<gene>
    <name evidence="1" type="ORF">S12H4_41084</name>
</gene>
<dbReference type="AlphaFoldDB" id="X1SZ27"/>
<reference evidence="1" key="1">
    <citation type="journal article" date="2014" name="Front. Microbiol.">
        <title>High frequency of phylogenetically diverse reductive dehalogenase-homologous genes in deep subseafloor sedimentary metagenomes.</title>
        <authorList>
            <person name="Kawai M."/>
            <person name="Futagami T."/>
            <person name="Toyoda A."/>
            <person name="Takaki Y."/>
            <person name="Nishi S."/>
            <person name="Hori S."/>
            <person name="Arai W."/>
            <person name="Tsubouchi T."/>
            <person name="Morono Y."/>
            <person name="Uchiyama I."/>
            <person name="Ito T."/>
            <person name="Fujiyama A."/>
            <person name="Inagaki F."/>
            <person name="Takami H."/>
        </authorList>
    </citation>
    <scope>NUCLEOTIDE SEQUENCE</scope>
    <source>
        <strain evidence="1">Expedition CK06-06</strain>
    </source>
</reference>
<name>X1SZ27_9ZZZZ</name>